<dbReference type="OMA" id="NKSWLMT"/>
<dbReference type="Gene3D" id="1.10.418.30">
    <property type="entry name" value="Ncd80 complex, Ncd80 subunit"/>
    <property type="match status" value="1"/>
</dbReference>
<evidence type="ECO:0000256" key="11">
    <source>
        <dbReference type="SAM" id="Coils"/>
    </source>
</evidence>
<dbReference type="InterPro" id="IPR055260">
    <property type="entry name" value="Ndc80_CH"/>
</dbReference>
<dbReference type="HOGENOM" id="CLU_408921_0_0_1"/>
<accession>A0A066WRE0</accession>
<protein>
    <recommendedName>
        <fullName evidence="10">Kinetochore protein NDC80</fullName>
    </recommendedName>
</protein>
<keyword evidence="15" id="KW-1185">Reference proteome</keyword>
<name>A0A066WRE0_TILAU</name>
<keyword evidence="3 10" id="KW-0132">Cell division</keyword>
<evidence type="ECO:0000256" key="12">
    <source>
        <dbReference type="SAM" id="MobiDB-lite"/>
    </source>
</evidence>
<evidence type="ECO:0000256" key="7">
    <source>
        <dbReference type="ARBA" id="ARBA00023242"/>
    </source>
</evidence>
<dbReference type="GO" id="GO:0051315">
    <property type="term" value="P:attachment of mitotic spindle microtubules to kinetochore"/>
    <property type="evidence" value="ECO:0007669"/>
    <property type="project" value="UniProtKB-UniRule"/>
</dbReference>
<proteinExistence type="inferred from homology"/>
<keyword evidence="9 10" id="KW-0137">Centromere</keyword>
<feature type="region of interest" description="Disordered" evidence="12">
    <location>
        <begin position="1"/>
        <end position="124"/>
    </location>
</feature>
<comment type="function">
    <text evidence="10">Acts as a component of the essential kinetochore-associated NDC80 complex, which is required for chromosome segregation and spindle checkpoint activity.</text>
</comment>
<dbReference type="PANTHER" id="PTHR10643">
    <property type="entry name" value="KINETOCHORE PROTEIN NDC80"/>
    <property type="match status" value="1"/>
</dbReference>
<dbReference type="AlphaFoldDB" id="A0A066WRE0"/>
<dbReference type="Pfam" id="PF03801">
    <property type="entry name" value="Ndc80_HEC"/>
    <property type="match status" value="2"/>
</dbReference>
<feature type="domain" description="Kinetochore protein Ndc80 CH" evidence="13">
    <location>
        <begin position="111"/>
        <end position="186"/>
    </location>
</feature>
<evidence type="ECO:0000259" key="13">
    <source>
        <dbReference type="Pfam" id="PF03801"/>
    </source>
</evidence>
<dbReference type="STRING" id="1037660.A0A066WRE0"/>
<keyword evidence="7 10" id="KW-0539">Nucleus</keyword>
<keyword evidence="8 10" id="KW-0131">Cell cycle</keyword>
<dbReference type="Proteomes" id="UP000027361">
    <property type="component" value="Unassembled WGS sequence"/>
</dbReference>
<comment type="caution">
    <text evidence="14">The sequence shown here is derived from an EMBL/GenBank/DDBJ whole genome shotgun (WGS) entry which is preliminary data.</text>
</comment>
<dbReference type="GO" id="GO:0051301">
    <property type="term" value="P:cell division"/>
    <property type="evidence" value="ECO:0007669"/>
    <property type="project" value="UniProtKB-UniRule"/>
</dbReference>
<dbReference type="FunCoup" id="A0A066WRE0">
    <property type="interactions" value="178"/>
</dbReference>
<feature type="coiled-coil region" evidence="11">
    <location>
        <begin position="389"/>
        <end position="466"/>
    </location>
</feature>
<reference evidence="14 15" key="1">
    <citation type="submission" date="2014-05" db="EMBL/GenBank/DDBJ databases">
        <title>Draft genome sequence of a rare smut relative, Tilletiaria anomala UBC 951.</title>
        <authorList>
            <consortium name="DOE Joint Genome Institute"/>
            <person name="Toome M."/>
            <person name="Kuo A."/>
            <person name="Henrissat B."/>
            <person name="Lipzen A."/>
            <person name="Tritt A."/>
            <person name="Yoshinaga Y."/>
            <person name="Zane M."/>
            <person name="Barry K."/>
            <person name="Grigoriev I.V."/>
            <person name="Spatafora J.W."/>
            <person name="Aimea M.C."/>
        </authorList>
    </citation>
    <scope>NUCLEOTIDE SEQUENCE [LARGE SCALE GENOMIC DNA]</scope>
    <source>
        <strain evidence="14 15">UBC 951</strain>
    </source>
</reference>
<evidence type="ECO:0000256" key="1">
    <source>
        <dbReference type="ARBA" id="ARBA00007050"/>
    </source>
</evidence>
<keyword evidence="6 11" id="KW-0175">Coiled coil</keyword>
<dbReference type="InterPro" id="IPR038273">
    <property type="entry name" value="Ndc80_sf"/>
</dbReference>
<evidence type="ECO:0000256" key="6">
    <source>
        <dbReference type="ARBA" id="ARBA00023054"/>
    </source>
</evidence>
<dbReference type="InParanoid" id="A0A066WRE0"/>
<feature type="compositionally biased region" description="Basic and acidic residues" evidence="12">
    <location>
        <begin position="33"/>
        <end position="54"/>
    </location>
</feature>
<comment type="similarity">
    <text evidence="1 10">Belongs to the NDC80/HEC1 family.</text>
</comment>
<dbReference type="GO" id="GO:0031262">
    <property type="term" value="C:Ndc80 complex"/>
    <property type="evidence" value="ECO:0007669"/>
    <property type="project" value="UniProtKB-UniRule"/>
</dbReference>
<feature type="domain" description="Kinetochore protein Ndc80 CH" evidence="13">
    <location>
        <begin position="201"/>
        <end position="250"/>
    </location>
</feature>
<evidence type="ECO:0000313" key="15">
    <source>
        <dbReference type="Proteomes" id="UP000027361"/>
    </source>
</evidence>
<keyword evidence="4 10" id="KW-0498">Mitosis</keyword>
<gene>
    <name evidence="14" type="ORF">K437DRAFT_230395</name>
</gene>
<dbReference type="GO" id="GO:0005634">
    <property type="term" value="C:nucleus"/>
    <property type="evidence" value="ECO:0007669"/>
    <property type="project" value="UniProtKB-SubCell"/>
</dbReference>
<comment type="subunit">
    <text evidence="10">Component of the NDC80 complex.</text>
</comment>
<keyword evidence="5 10" id="KW-0995">Kinetochore</keyword>
<evidence type="ECO:0000256" key="8">
    <source>
        <dbReference type="ARBA" id="ARBA00023306"/>
    </source>
</evidence>
<evidence type="ECO:0000256" key="2">
    <source>
        <dbReference type="ARBA" id="ARBA00022454"/>
    </source>
</evidence>
<evidence type="ECO:0000256" key="9">
    <source>
        <dbReference type="ARBA" id="ARBA00023328"/>
    </source>
</evidence>
<evidence type="ECO:0000313" key="14">
    <source>
        <dbReference type="EMBL" id="KDN53569.1"/>
    </source>
</evidence>
<dbReference type="RefSeq" id="XP_013246430.1">
    <property type="nucleotide sequence ID" value="XM_013390976.1"/>
</dbReference>
<evidence type="ECO:0000256" key="4">
    <source>
        <dbReference type="ARBA" id="ARBA00022776"/>
    </source>
</evidence>
<feature type="coiled-coil region" evidence="11">
    <location>
        <begin position="554"/>
        <end position="581"/>
    </location>
</feature>
<evidence type="ECO:0000256" key="5">
    <source>
        <dbReference type="ARBA" id="ARBA00022838"/>
    </source>
</evidence>
<dbReference type="GeneID" id="25262747"/>
<feature type="compositionally biased region" description="Polar residues" evidence="12">
    <location>
        <begin position="18"/>
        <end position="31"/>
    </location>
</feature>
<comment type="subcellular location">
    <subcellularLocation>
        <location evidence="10">Chromosome</location>
        <location evidence="10">Centromere</location>
        <location evidence="10">Kinetochore</location>
    </subcellularLocation>
    <subcellularLocation>
        <location evidence="10">Nucleus</location>
    </subcellularLocation>
</comment>
<dbReference type="PANTHER" id="PTHR10643:SF2">
    <property type="entry name" value="KINETOCHORE PROTEIN NDC80 HOMOLOG"/>
    <property type="match status" value="1"/>
</dbReference>
<keyword evidence="2 10" id="KW-0158">Chromosome</keyword>
<sequence>MAAPTRSGRASMLPTRVPLQNNFGASQQSQGAVDEHGESGVHSQDHRSSARRDVSMGVSQLHGRESVRRQSVAVPSTPATGRRSISSRTSLAPTSLAGRESLMLSGSGLGGAPTQQSRETRPVRNKAFQESMYSVLISALGENNMAGGQQIKKAVREPTQLAFVDMFQTVWKRYIDPDHNFESSKDSASGGMSAGHGTVMSKAVDEVLTLLKEINYPGMEDMTKSRLSAAGSTGNWPFCLAMLGWLVQIGDKLNDEAFPIGPKNRAADLMNPDLEMDQDNMDVDNMQFFYPFLYKTYEKFWNNQDEYPEEREELERIFDARDHRVLQELDSMRARERDVAEELMGLQQRPSPLQAAKQRDTLLVSDIKKFQDYNENYIRRKTEKVDKEIKRFLSTKSDSEAKVEALKKERDHLQKEVDEQPMTSEEYDRLENHYRTLQEQLNLLENKKAQVEAERGNVELEAYRHQNAMEEEFKMFNALGRDIDLLPFKLPATSSAATKDGLSVADELVFERGELYPDVDIKTYLRPLVARMLKDGSEKRKGVAEQKLQLGQKYDVLLDDVQRARETLSQLHKRYEMTRADIDKINQTSKEEGDFADSMEQDHQRLIHETEAAGHSAISEQTAREARLRVQHEQAIAAYNKHVTAMNEEVTDAMHRLLNLKDNVASALEKLKGATKVNGHSETA</sequence>
<organism evidence="14 15">
    <name type="scientific">Tilletiaria anomala (strain ATCC 24038 / CBS 436.72 / UBC 951)</name>
    <dbReference type="NCBI Taxonomy" id="1037660"/>
    <lineage>
        <taxon>Eukaryota</taxon>
        <taxon>Fungi</taxon>
        <taxon>Dikarya</taxon>
        <taxon>Basidiomycota</taxon>
        <taxon>Ustilaginomycotina</taxon>
        <taxon>Exobasidiomycetes</taxon>
        <taxon>Georgefischeriales</taxon>
        <taxon>Tilletiariaceae</taxon>
        <taxon>Tilletiaria</taxon>
    </lineage>
</organism>
<feature type="compositionally biased region" description="Polar residues" evidence="12">
    <location>
        <begin position="73"/>
        <end position="93"/>
    </location>
</feature>
<evidence type="ECO:0000256" key="10">
    <source>
        <dbReference type="RuleBase" id="RU368072"/>
    </source>
</evidence>
<evidence type="ECO:0000256" key="3">
    <source>
        <dbReference type="ARBA" id="ARBA00022618"/>
    </source>
</evidence>
<dbReference type="EMBL" id="JMSN01000001">
    <property type="protein sequence ID" value="KDN53569.1"/>
    <property type="molecule type" value="Genomic_DNA"/>
</dbReference>
<dbReference type="InterPro" id="IPR005550">
    <property type="entry name" value="Kinetochore_Ndc80"/>
</dbReference>
<dbReference type="OrthoDB" id="7459479at2759"/>